<evidence type="ECO:0000259" key="1">
    <source>
        <dbReference type="PROSITE" id="PS50800"/>
    </source>
</evidence>
<comment type="caution">
    <text evidence="2">The sequence shown here is derived from an EMBL/GenBank/DDBJ whole genome shotgun (WGS) entry which is preliminary data.</text>
</comment>
<keyword evidence="3" id="KW-1185">Reference proteome</keyword>
<dbReference type="OrthoDB" id="3248986at2759"/>
<evidence type="ECO:0000313" key="2">
    <source>
        <dbReference type="EMBL" id="PPQ76876.1"/>
    </source>
</evidence>
<dbReference type="InterPro" id="IPR003034">
    <property type="entry name" value="SAP_dom"/>
</dbReference>
<gene>
    <name evidence="2" type="ORF">CVT26_001467</name>
</gene>
<dbReference type="AlphaFoldDB" id="A0A409WEF2"/>
<name>A0A409WEF2_9AGAR</name>
<reference evidence="2 3" key="1">
    <citation type="journal article" date="2018" name="Evol. Lett.">
        <title>Horizontal gene cluster transfer increased hallucinogenic mushroom diversity.</title>
        <authorList>
            <person name="Reynolds H.T."/>
            <person name="Vijayakumar V."/>
            <person name="Gluck-Thaler E."/>
            <person name="Korotkin H.B."/>
            <person name="Matheny P.B."/>
            <person name="Slot J.C."/>
        </authorList>
    </citation>
    <scope>NUCLEOTIDE SEQUENCE [LARGE SCALE GENOMIC DNA]</scope>
    <source>
        <strain evidence="2 3">SRW20</strain>
    </source>
</reference>
<sequence>MKTYLCCPKCYEIYPLDPLATDSTGSPKACSSQPTPGSEICNEPLWKDVIQRSNATTKTKEEPIRLYLYHELEDWISRLYSRADIETLLDNSLLGRSEDAEFELGKLKVDALRELCHTAGLHYSSVKEQLVQQLLHYNRKARRPMDDPPTEEELRRGFDLLEYGHRRKLSTLRKALLKHLCDSKGIGYPANCKGPELVNRIETWRVENGLVDQSSNIIRPKVQESNTSKKGTKVLGRETLKEVRDLEKTMMQKFCKGQILRHLLKPSGLPRELDELVKTWEKEYKADIRGTLRGDALTFNEWFAKVDETPTWGSHQLSVLPEDWYLQLQSWLRMNEPDYDFSQLSRSAFVRNKISRLGETYRTRDTTASDAYIYYRDLDGPWSAGLIQSIFSHTRTLSSGTERTQTFLLVSQYRPLPTDKAHLDHFRSYPTVAGKIYQDAYFQGQAVITMEQVICHFGRGDLELPGMDCPCFVALPLDRS</sequence>
<dbReference type="EMBL" id="NHYE01005109">
    <property type="protein sequence ID" value="PPQ76876.1"/>
    <property type="molecule type" value="Genomic_DNA"/>
</dbReference>
<organism evidence="2 3">
    <name type="scientific">Gymnopilus dilepis</name>
    <dbReference type="NCBI Taxonomy" id="231916"/>
    <lineage>
        <taxon>Eukaryota</taxon>
        <taxon>Fungi</taxon>
        <taxon>Dikarya</taxon>
        <taxon>Basidiomycota</taxon>
        <taxon>Agaricomycotina</taxon>
        <taxon>Agaricomycetes</taxon>
        <taxon>Agaricomycetidae</taxon>
        <taxon>Agaricales</taxon>
        <taxon>Agaricineae</taxon>
        <taxon>Hymenogastraceae</taxon>
        <taxon>Gymnopilus</taxon>
    </lineage>
</organism>
<feature type="domain" description="SAP" evidence="1">
    <location>
        <begin position="104"/>
        <end position="138"/>
    </location>
</feature>
<accession>A0A409WEF2</accession>
<dbReference type="PROSITE" id="PS50800">
    <property type="entry name" value="SAP"/>
    <property type="match status" value="1"/>
</dbReference>
<dbReference type="Proteomes" id="UP000284706">
    <property type="component" value="Unassembled WGS sequence"/>
</dbReference>
<dbReference type="InParanoid" id="A0A409WEF2"/>
<protein>
    <recommendedName>
        <fullName evidence="1">SAP domain-containing protein</fullName>
    </recommendedName>
</protein>
<evidence type="ECO:0000313" key="3">
    <source>
        <dbReference type="Proteomes" id="UP000284706"/>
    </source>
</evidence>
<proteinExistence type="predicted"/>